<dbReference type="Proteomes" id="UP000076577">
    <property type="component" value="Unassembled WGS sequence"/>
</dbReference>
<dbReference type="RefSeq" id="WP_068007784.1">
    <property type="nucleotide sequence ID" value="NZ_FOFM01000025.1"/>
</dbReference>
<evidence type="ECO:0000313" key="2">
    <source>
        <dbReference type="EMBL" id="KZL17433.1"/>
    </source>
</evidence>
<name>A0A165X7S3_9HYPH</name>
<gene>
    <name evidence="2" type="ORF">PsAD2_03134</name>
</gene>
<protein>
    <submittedName>
        <fullName evidence="2">Paraquat-inducible protein A</fullName>
    </submittedName>
</protein>
<feature type="transmembrane region" description="Helical" evidence="1">
    <location>
        <begin position="54"/>
        <end position="79"/>
    </location>
</feature>
<proteinExistence type="predicted"/>
<dbReference type="PATRIC" id="fig|989403.3.peg.3356"/>
<feature type="transmembrane region" description="Helical" evidence="1">
    <location>
        <begin position="124"/>
        <end position="142"/>
    </location>
</feature>
<accession>A0A165X7S3</accession>
<dbReference type="OrthoDB" id="5372500at2"/>
<organism evidence="2 3">
    <name type="scientific">Pseudovibrio axinellae</name>
    <dbReference type="NCBI Taxonomy" id="989403"/>
    <lineage>
        <taxon>Bacteria</taxon>
        <taxon>Pseudomonadati</taxon>
        <taxon>Pseudomonadota</taxon>
        <taxon>Alphaproteobacteria</taxon>
        <taxon>Hyphomicrobiales</taxon>
        <taxon>Stappiaceae</taxon>
        <taxon>Pseudovibrio</taxon>
    </lineage>
</organism>
<dbReference type="Pfam" id="PF04403">
    <property type="entry name" value="PqiA"/>
    <property type="match status" value="1"/>
</dbReference>
<keyword evidence="3" id="KW-1185">Reference proteome</keyword>
<reference evidence="2 3" key="1">
    <citation type="journal article" date="2016" name="Front. Microbiol.">
        <title>Comparative Genomic Analysis Reveals a Diverse Repertoire of Genes Involved in Prokaryote-Eukaryote Interactions within the Pseudovibrio Genus.</title>
        <authorList>
            <person name="Romano S."/>
            <person name="Fernandez-Guerra A."/>
            <person name="Reen F.J."/>
            <person name="Glockner F.O."/>
            <person name="Crowley S.P."/>
            <person name="O'Sullivan O."/>
            <person name="Cotter P.D."/>
            <person name="Adams C."/>
            <person name="Dobson A.D."/>
            <person name="O'Gara F."/>
        </authorList>
    </citation>
    <scope>NUCLEOTIDE SEQUENCE [LARGE SCALE GENOMIC DNA]</scope>
    <source>
        <strain evidence="2 3">Ad2</strain>
    </source>
</reference>
<comment type="caution">
    <text evidence="2">The sequence shown here is derived from an EMBL/GenBank/DDBJ whole genome shotgun (WGS) entry which is preliminary data.</text>
</comment>
<keyword evidence="1" id="KW-0812">Transmembrane</keyword>
<evidence type="ECO:0000313" key="3">
    <source>
        <dbReference type="Proteomes" id="UP000076577"/>
    </source>
</evidence>
<sequence>MWVFLGILIPCAAFCFALGLTLPLLSMERLYLFQDTPSLLEVIWGLYAEGEQVIAGFVLLFSVILPAGKILATGVAAYNGRSKGWLTVLSSLSKWSMMDVMLVALVIFAAKTTGLASAQVLPGLWFYAAATLSTAIAAFLIGRRPR</sequence>
<keyword evidence="1" id="KW-1133">Transmembrane helix</keyword>
<evidence type="ECO:0000256" key="1">
    <source>
        <dbReference type="SAM" id="Phobius"/>
    </source>
</evidence>
<dbReference type="AlphaFoldDB" id="A0A165X7S3"/>
<dbReference type="InterPro" id="IPR007498">
    <property type="entry name" value="PqiA-like"/>
</dbReference>
<dbReference type="STRING" id="989403.SAMN05421798_1257"/>
<keyword evidence="1" id="KW-0472">Membrane</keyword>
<dbReference type="EMBL" id="LMCB01000032">
    <property type="protein sequence ID" value="KZL17433.1"/>
    <property type="molecule type" value="Genomic_DNA"/>
</dbReference>